<proteinExistence type="predicted"/>
<dbReference type="EMBL" id="CP012801">
    <property type="protein sequence ID" value="ALJ58874.1"/>
    <property type="molecule type" value="Genomic_DNA"/>
</dbReference>
<keyword evidence="1" id="KW-0472">Membrane</keyword>
<evidence type="ECO:0000313" key="3">
    <source>
        <dbReference type="Proteomes" id="UP000061809"/>
    </source>
</evidence>
<gene>
    <name evidence="2" type="ORF">BcellWH2_01621</name>
</gene>
<keyword evidence="1" id="KW-0812">Transmembrane</keyword>
<feature type="transmembrane region" description="Helical" evidence="1">
    <location>
        <begin position="21"/>
        <end position="39"/>
    </location>
</feature>
<protein>
    <submittedName>
        <fullName evidence="2">Uncharacterized protein</fullName>
    </submittedName>
</protein>
<dbReference type="Proteomes" id="UP000061809">
    <property type="component" value="Chromosome"/>
</dbReference>
<reference evidence="2 3" key="1">
    <citation type="journal article" date="2015" name="Science">
        <title>Genetic determinants of in vivo fitness and diet responsiveness in multiple human gut Bacteroides.</title>
        <authorList>
            <person name="Wu M."/>
            <person name="McNulty N.P."/>
            <person name="Rodionov D.A."/>
            <person name="Khoroshkin M.S."/>
            <person name="Griffin N.W."/>
            <person name="Cheng J."/>
            <person name="Latreille P."/>
            <person name="Kerstetter R.A."/>
            <person name="Terrapon N."/>
            <person name="Henrissat B."/>
            <person name="Osterman A.L."/>
            <person name="Gordon J.I."/>
        </authorList>
    </citation>
    <scope>NUCLEOTIDE SEQUENCE [LARGE SCALE GENOMIC DNA]</scope>
    <source>
        <strain evidence="2 3">WH2</strain>
    </source>
</reference>
<dbReference type="AlphaFoldDB" id="A0A0P0GLX9"/>
<dbReference type="KEGG" id="bcel:BcellWH2_01621"/>
<name>A0A0P0GLX9_9BACE</name>
<evidence type="ECO:0000256" key="1">
    <source>
        <dbReference type="SAM" id="Phobius"/>
    </source>
</evidence>
<accession>A0A0P0GLX9</accession>
<keyword evidence="1" id="KW-1133">Transmembrane helix</keyword>
<dbReference type="RefSeq" id="WP_029427912.1">
    <property type="nucleotide sequence ID" value="NZ_CP012801.1"/>
</dbReference>
<sequence>MNTKLIEKIKRSAIKGRLGDFICNFIAVVLGIAITFVGSDMIQEHNKKKEVAQALQLVKSELLINRETIEEMMKMEIFNKEGACYLLQYKDKMNEASSDSLNYYGYFPFQSQDFLPVTDAMEMLRASSVMQNIKNKELAVEIIQAYAVIKNAHLFYEGFSKAKETGVEKCVSQQEFRKISNENKSLRETWEFTLHLPEGLAAIRQISFIHDDPHLTYRHYMELIDKTITFIDKEYN</sequence>
<organism evidence="2 3">
    <name type="scientific">Bacteroides cellulosilyticus</name>
    <dbReference type="NCBI Taxonomy" id="246787"/>
    <lineage>
        <taxon>Bacteria</taxon>
        <taxon>Pseudomonadati</taxon>
        <taxon>Bacteroidota</taxon>
        <taxon>Bacteroidia</taxon>
        <taxon>Bacteroidales</taxon>
        <taxon>Bacteroidaceae</taxon>
        <taxon>Bacteroides</taxon>
    </lineage>
</organism>
<evidence type="ECO:0000313" key="2">
    <source>
        <dbReference type="EMBL" id="ALJ58874.1"/>
    </source>
</evidence>
<dbReference type="PATRIC" id="fig|246787.4.peg.1668"/>